<feature type="region of interest" description="Disordered" evidence="1">
    <location>
        <begin position="664"/>
        <end position="1027"/>
    </location>
</feature>
<evidence type="ECO:0000313" key="2">
    <source>
        <dbReference type="EMBL" id="CAH3026834.1"/>
    </source>
</evidence>
<feature type="compositionally biased region" description="Polar residues" evidence="1">
    <location>
        <begin position="375"/>
        <end position="385"/>
    </location>
</feature>
<feature type="compositionally biased region" description="Basic and acidic residues" evidence="1">
    <location>
        <begin position="792"/>
        <end position="835"/>
    </location>
</feature>
<feature type="compositionally biased region" description="Basic and acidic residues" evidence="1">
    <location>
        <begin position="240"/>
        <end position="253"/>
    </location>
</feature>
<feature type="region of interest" description="Disordered" evidence="1">
    <location>
        <begin position="375"/>
        <end position="396"/>
    </location>
</feature>
<feature type="compositionally biased region" description="Polar residues" evidence="1">
    <location>
        <begin position="90"/>
        <end position="110"/>
    </location>
</feature>
<reference evidence="2 3" key="1">
    <citation type="submission" date="2022-05" db="EMBL/GenBank/DDBJ databases">
        <authorList>
            <consortium name="Genoscope - CEA"/>
            <person name="William W."/>
        </authorList>
    </citation>
    <scope>NUCLEOTIDE SEQUENCE [LARGE SCALE GENOMIC DNA]</scope>
</reference>
<dbReference type="InterPro" id="IPR028236">
    <property type="entry name" value="CPLANE1"/>
</dbReference>
<feature type="compositionally biased region" description="Acidic residues" evidence="1">
    <location>
        <begin position="732"/>
        <end position="743"/>
    </location>
</feature>
<proteinExistence type="predicted"/>
<keyword evidence="3" id="KW-1185">Reference proteome</keyword>
<evidence type="ECO:0000256" key="1">
    <source>
        <dbReference type="SAM" id="MobiDB-lite"/>
    </source>
</evidence>
<feature type="compositionally biased region" description="Basic and acidic residues" evidence="1">
    <location>
        <begin position="912"/>
        <end position="935"/>
    </location>
</feature>
<feature type="region of interest" description="Disordered" evidence="1">
    <location>
        <begin position="310"/>
        <end position="361"/>
    </location>
</feature>
<dbReference type="EMBL" id="CALNXI010000423">
    <property type="protein sequence ID" value="CAH3026834.1"/>
    <property type="molecule type" value="Genomic_DNA"/>
</dbReference>
<feature type="compositionally biased region" description="Basic and acidic residues" evidence="1">
    <location>
        <begin position="842"/>
        <end position="894"/>
    </location>
</feature>
<feature type="compositionally biased region" description="Basic residues" evidence="1">
    <location>
        <begin position="974"/>
        <end position="995"/>
    </location>
</feature>
<feature type="region of interest" description="Disordered" evidence="1">
    <location>
        <begin position="84"/>
        <end position="204"/>
    </location>
</feature>
<organism evidence="2 3">
    <name type="scientific">Porites evermanni</name>
    <dbReference type="NCBI Taxonomy" id="104178"/>
    <lineage>
        <taxon>Eukaryota</taxon>
        <taxon>Metazoa</taxon>
        <taxon>Cnidaria</taxon>
        <taxon>Anthozoa</taxon>
        <taxon>Hexacorallia</taxon>
        <taxon>Scleractinia</taxon>
        <taxon>Fungiina</taxon>
        <taxon>Poritidae</taxon>
        <taxon>Porites</taxon>
    </lineage>
</organism>
<protein>
    <submittedName>
        <fullName evidence="2">Uncharacterized protein</fullName>
    </submittedName>
</protein>
<dbReference type="PANTHER" id="PTHR14492:SF4">
    <property type="entry name" value="CILIOGENESIS AND PLANAR POLARITY EFFECTOR 1"/>
    <property type="match status" value="1"/>
</dbReference>
<comment type="caution">
    <text evidence="2">The sequence shown here is derived from an EMBL/GenBank/DDBJ whole genome shotgun (WGS) entry which is preliminary data.</text>
</comment>
<feature type="region of interest" description="Disordered" evidence="1">
    <location>
        <begin position="237"/>
        <end position="271"/>
    </location>
</feature>
<feature type="region of interest" description="Disordered" evidence="1">
    <location>
        <begin position="1130"/>
        <end position="1151"/>
    </location>
</feature>
<dbReference type="Pfam" id="PF15392">
    <property type="entry name" value="Joubert"/>
    <property type="match status" value="1"/>
</dbReference>
<name>A0ABN8MI16_9CNID</name>
<feature type="region of interest" description="Disordered" evidence="1">
    <location>
        <begin position="524"/>
        <end position="584"/>
    </location>
</feature>
<sequence length="1335" mass="151865">MTERQSHPTAIDLNKMRLYENPPSVREAWPLLETPRQAETPQLIPLEKILAFEKRMRDKLKPLTEPPTHPLYPHEKENIQPLMGDIPAMVQSTASVTEQPVAQNKRNAPSRQRRRQALEKETRPRSTSPLYKSRRGRGTGRKFAQREVITVQPAKKARRAERGVSDQARPAKGHQSTKPRQNKPQIVQEVVSTKEKEKSVSLSESELELSEIFDHVVDISEEEEEYFRVERSPDSNAFIGDDRKYLSKGDVHRPASKKGHSAEPVKNGNYKETIRERVHREPMLEDVLPAPPSMRRIKERIGRKLQEVDQQMAEYRSGSSSFGNKWRDDSDRQSRHEGALKQNIGIQVGEEKKPSPVSPVYSSNISGVIGLGSTYKVSSSSQTDQPPARSPPERRDRELVTFGVQTEKQSDDVDHVTSHAPVLPPDIILKLQMPKPDQDRILPTGSLIDYDQSVTDPPTSVRGRLIGVDMSDMTGGGPPVSSTDVDQVTNSVPIDVRGRQFLSVADIDHNQWFEVRSAPLTTADEVSTALPKEKDTKEEELNRSAGEKTELFSKQEISRHESVEEKEDTEHKQESKKQSFDGADRVTVDMMDSIDSSFQRFYPLPFPVASQSSARTVSTHALNERMQEMSERIEAMDQITQNMDREFKSSRVLLSAIQSIDEVLNPSPTEDESFPRSRRGKPRRWGDTAPWRRASKRMPQKLQKSEDTEDSIDVDVEKEARVDVDNVRDVKSEEEERASEGAEEQIVSEVEQDDDRRSDEQREEEVGDSVEMRSDGAIEEGETAFDGEETADDKHEDYNMDIKADAEWDRQKDEPAAPSQHHERDAKPQVYDHLDSLSLTPDKLKDILRDKDIKRTRRDPSPDARKYLKEWMNKKRSEKQAEWRNQQEELRAQEHQPFMSPTQGTVTYKKMKSMEKERDVKRRKTEDQHKQKRIESASNLLSEMLAEPVPKANVRKPNLRYGGNVTSLSTKPLPGKKKRAGERHKTLPKSSRKGKEKIDQRSVTNETALQQSRFPAKGNHSVYDGTYRPDSLFSEDFPDRGAAEITNIRSQRTPRYDLIRTSSPVVSDEQDLASLVQDKTDRNDRLYAKKTAPDDDYWRSKSPTGAEFVTKQTYRDFAKNQPKRLKARETALRRTPHGGINAQRFSSQPKGVTTMGRTFARTQPTYPLLPGSETLAEVDRLLEEDVDGLDVENLEGIESLLEGDEELKDLLSDVDWRGINKPRRVDSSGLTGQRSKLINGRIKETEREEIDWPSNGNRDYSRHEAEPGVPSTSVLLREFDLDVSPWSTGQSLRASDDVAQLLADVDEAVGNMSESTGSTRSHIDWEEVNKIMGEA</sequence>
<feature type="compositionally biased region" description="Basic residues" evidence="1">
    <location>
        <begin position="171"/>
        <end position="181"/>
    </location>
</feature>
<feature type="compositionally biased region" description="Basic and acidic residues" evidence="1">
    <location>
        <begin position="715"/>
        <end position="731"/>
    </location>
</feature>
<evidence type="ECO:0000313" key="3">
    <source>
        <dbReference type="Proteomes" id="UP001159427"/>
    </source>
</evidence>
<gene>
    <name evidence="2" type="ORF">PEVE_00030039</name>
</gene>
<dbReference type="Proteomes" id="UP001159427">
    <property type="component" value="Unassembled WGS sequence"/>
</dbReference>
<feature type="compositionally biased region" description="Polar residues" evidence="1">
    <location>
        <begin position="1001"/>
        <end position="1013"/>
    </location>
</feature>
<feature type="compositionally biased region" description="Basic and acidic residues" evidence="1">
    <location>
        <begin position="531"/>
        <end position="584"/>
    </location>
</feature>
<feature type="compositionally biased region" description="Acidic residues" evidence="1">
    <location>
        <begin position="777"/>
        <end position="791"/>
    </location>
</feature>
<feature type="compositionally biased region" description="Basic and acidic residues" evidence="1">
    <location>
        <begin position="325"/>
        <end position="339"/>
    </location>
</feature>
<dbReference type="PANTHER" id="PTHR14492">
    <property type="entry name" value="JBTS17"/>
    <property type="match status" value="1"/>
</dbReference>
<accession>A0ABN8MI16</accession>